<dbReference type="Pfam" id="PF07883">
    <property type="entry name" value="Cupin_2"/>
    <property type="match status" value="1"/>
</dbReference>
<evidence type="ECO:0000313" key="2">
    <source>
        <dbReference type="EMBL" id="CAG5070681.1"/>
    </source>
</evidence>
<name>A0ABN7R911_9BACT</name>
<dbReference type="InterPro" id="IPR013096">
    <property type="entry name" value="Cupin_2"/>
</dbReference>
<dbReference type="PANTHER" id="PTHR43698">
    <property type="entry name" value="RIBD C-TERMINAL DOMAIN CONTAINING PROTEIN"/>
    <property type="match status" value="1"/>
</dbReference>
<reference evidence="2 3" key="1">
    <citation type="submission" date="2021-04" db="EMBL/GenBank/DDBJ databases">
        <authorList>
            <person name="Rodrigo-Torres L."/>
            <person name="Arahal R. D."/>
            <person name="Lucena T."/>
        </authorList>
    </citation>
    <scope>NUCLEOTIDE SEQUENCE [LARGE SCALE GENOMIC DNA]</scope>
    <source>
        <strain evidence="2 3">CECT 9623</strain>
    </source>
</reference>
<dbReference type="SUPFAM" id="SSF51182">
    <property type="entry name" value="RmlC-like cupins"/>
    <property type="match status" value="1"/>
</dbReference>
<accession>A0ABN7R911</accession>
<dbReference type="EMBL" id="CAJRAU010000004">
    <property type="protein sequence ID" value="CAG5070681.1"/>
    <property type="molecule type" value="Genomic_DNA"/>
</dbReference>
<feature type="domain" description="Cupin type-2" evidence="1">
    <location>
        <begin position="77"/>
        <end position="138"/>
    </location>
</feature>
<gene>
    <name evidence="2" type="ORF">DYBT9623_03224</name>
</gene>
<sequence>MKQTAQILRIRLILALVTTLLVYVEGFSQKNIKVDENTQQAIFPKGKQGPAENFTGKAFNYGLLDNDSTYNTVIGNVLFEPGARSNWHKHPAGQILIITAGEGFHQIKGKPIEKMRKGDVVKCPPNVEHWHGATPDSSLHQMYIIPNTGKGIVEWLQPVTDKEYNAFK</sequence>
<dbReference type="InterPro" id="IPR047263">
    <property type="entry name" value="HNL-like_cupin"/>
</dbReference>
<protein>
    <recommendedName>
        <fullName evidence="1">Cupin type-2 domain-containing protein</fullName>
    </recommendedName>
</protein>
<evidence type="ECO:0000313" key="3">
    <source>
        <dbReference type="Proteomes" id="UP000679725"/>
    </source>
</evidence>
<dbReference type="CDD" id="cd02233">
    <property type="entry name" value="cupin_HNL-like"/>
    <property type="match status" value="1"/>
</dbReference>
<keyword evidence="3" id="KW-1185">Reference proteome</keyword>
<dbReference type="InterPro" id="IPR011051">
    <property type="entry name" value="RmlC_Cupin_sf"/>
</dbReference>
<dbReference type="RefSeq" id="WP_215234545.1">
    <property type="nucleotide sequence ID" value="NZ_CAJRAU010000004.1"/>
</dbReference>
<dbReference type="InterPro" id="IPR014710">
    <property type="entry name" value="RmlC-like_jellyroll"/>
</dbReference>
<dbReference type="PANTHER" id="PTHR43698:SF1">
    <property type="entry name" value="BLL4564 PROTEIN"/>
    <property type="match status" value="1"/>
</dbReference>
<evidence type="ECO:0000259" key="1">
    <source>
        <dbReference type="Pfam" id="PF07883"/>
    </source>
</evidence>
<dbReference type="Proteomes" id="UP000679725">
    <property type="component" value="Unassembled WGS sequence"/>
</dbReference>
<organism evidence="2 3">
    <name type="scientific">Dyadobacter linearis</name>
    <dbReference type="NCBI Taxonomy" id="2823330"/>
    <lineage>
        <taxon>Bacteria</taxon>
        <taxon>Pseudomonadati</taxon>
        <taxon>Bacteroidota</taxon>
        <taxon>Cytophagia</taxon>
        <taxon>Cytophagales</taxon>
        <taxon>Spirosomataceae</taxon>
        <taxon>Dyadobacter</taxon>
    </lineage>
</organism>
<dbReference type="Gene3D" id="2.60.120.10">
    <property type="entry name" value="Jelly Rolls"/>
    <property type="match status" value="1"/>
</dbReference>
<proteinExistence type="predicted"/>
<comment type="caution">
    <text evidence="2">The sequence shown here is derived from an EMBL/GenBank/DDBJ whole genome shotgun (WGS) entry which is preliminary data.</text>
</comment>